<dbReference type="EMBL" id="MN079090">
    <property type="protein sequence ID" value="QEA04840.1"/>
    <property type="molecule type" value="Genomic_DNA"/>
</dbReference>
<evidence type="ECO:0000313" key="2">
    <source>
        <dbReference type="EMBL" id="QEA04840.1"/>
    </source>
</evidence>
<feature type="compositionally biased region" description="Polar residues" evidence="1">
    <location>
        <begin position="369"/>
        <end position="379"/>
    </location>
</feature>
<organism evidence="2">
    <name type="scientific">uncultured organism</name>
    <dbReference type="NCBI Taxonomy" id="155900"/>
    <lineage>
        <taxon>unclassified sequences</taxon>
        <taxon>environmental samples</taxon>
    </lineage>
</organism>
<name>A0A5B8R826_9ZZZZ</name>
<gene>
    <name evidence="2" type="ORF">KBTEX_01149</name>
</gene>
<reference evidence="2" key="1">
    <citation type="submission" date="2019-06" db="EMBL/GenBank/DDBJ databases">
        <authorList>
            <person name="Murdoch R.W."/>
            <person name="Fathepure B."/>
        </authorList>
    </citation>
    <scope>NUCLEOTIDE SEQUENCE</scope>
</reference>
<protein>
    <submittedName>
        <fullName evidence="2">Uncharacterized protein</fullName>
    </submittedName>
</protein>
<accession>A0A5B8R826</accession>
<feature type="region of interest" description="Disordered" evidence="1">
    <location>
        <begin position="214"/>
        <end position="242"/>
    </location>
</feature>
<feature type="region of interest" description="Disordered" evidence="1">
    <location>
        <begin position="354"/>
        <end position="379"/>
    </location>
</feature>
<sequence length="379" mass="41424">MSGYRRPSIYDRLQKRTAARQDKAPPAPRHFDTQSMAVAHAWLLGGFGDTDELVPGMPAPAGCDYTFDERVRNAADEFMGVYRIGTGRPAELAPGARARQLLEYALPGLLARGDRQAWGEGQIVLQHPAGTDPQAWLDTVLALWPARLQPRHGMHVTALTFDQWLRETLAASEGTIECYQFIAVTPLGLRPIRTGHPNGEALASLWLRRPTKEHAPGANTPHTAHCRLSLPGRHEHPPRHLTRRDDPALLERAVATAIPQDDARQAIGALVWAGVTGGNRLDQLTALLQRDFPHLHWDTDVWSLQGLCGSMDTDTTPYQLAVALRLAEQRAGNTLVLDCRGDDTTVAMHLACAETATNPPPERGGRSLPPSTRTTGAPS</sequence>
<evidence type="ECO:0000256" key="1">
    <source>
        <dbReference type="SAM" id="MobiDB-lite"/>
    </source>
</evidence>
<proteinExistence type="predicted"/>
<dbReference type="AlphaFoldDB" id="A0A5B8R826"/>